<dbReference type="InterPro" id="IPR000177">
    <property type="entry name" value="Apple"/>
</dbReference>
<evidence type="ECO:0000313" key="5">
    <source>
        <dbReference type="EMBL" id="EQC31968.1"/>
    </source>
</evidence>
<keyword evidence="6" id="KW-1185">Reference proteome</keyword>
<dbReference type="Gene3D" id="3.50.4.10">
    <property type="entry name" value="Hepatocyte Growth Factor"/>
    <property type="match status" value="1"/>
</dbReference>
<dbReference type="GO" id="GO:0005576">
    <property type="term" value="C:extracellular region"/>
    <property type="evidence" value="ECO:0007669"/>
    <property type="project" value="InterPro"/>
</dbReference>
<sequence length="124" mass="12876">MHTSVFAGVLALALQAATALPTCAPIEANVDYWGNDIGRTARTSADDCCADCKNLPGCRLFAWNSHEGGTCWLKSEQRAKASVINDITCLTSARRSKSTSTTEATTAAPEGSVAGVVGSVVARV</sequence>
<dbReference type="EMBL" id="JH767166">
    <property type="protein sequence ID" value="EQC31968.1"/>
    <property type="molecule type" value="Genomic_DNA"/>
</dbReference>
<accession>T0RI62</accession>
<evidence type="ECO:0000259" key="4">
    <source>
        <dbReference type="SMART" id="SM00223"/>
    </source>
</evidence>
<dbReference type="InParanoid" id="T0RI62"/>
<dbReference type="RefSeq" id="XP_008614696.1">
    <property type="nucleotide sequence ID" value="XM_008616474.1"/>
</dbReference>
<name>T0RI62_SAPDV</name>
<keyword evidence="1" id="KW-0677">Repeat</keyword>
<feature type="signal peptide" evidence="3">
    <location>
        <begin position="1"/>
        <end position="19"/>
    </location>
</feature>
<dbReference type="SMART" id="SM00223">
    <property type="entry name" value="APPLE"/>
    <property type="match status" value="1"/>
</dbReference>
<proteinExistence type="predicted"/>
<dbReference type="InterPro" id="IPR003609">
    <property type="entry name" value="Pan_app"/>
</dbReference>
<dbReference type="Proteomes" id="UP000030762">
    <property type="component" value="Unassembled WGS sequence"/>
</dbReference>
<protein>
    <recommendedName>
        <fullName evidence="4">Apple domain-containing protein</fullName>
    </recommendedName>
</protein>
<feature type="domain" description="Apple" evidence="4">
    <location>
        <begin position="23"/>
        <end position="93"/>
    </location>
</feature>
<dbReference type="VEuPathDB" id="FungiDB:SDRG_10482"/>
<dbReference type="OMA" id="FAWNSHE"/>
<evidence type="ECO:0000256" key="3">
    <source>
        <dbReference type="SAM" id="SignalP"/>
    </source>
</evidence>
<organism evidence="5 6">
    <name type="scientific">Saprolegnia diclina (strain VS20)</name>
    <dbReference type="NCBI Taxonomy" id="1156394"/>
    <lineage>
        <taxon>Eukaryota</taxon>
        <taxon>Sar</taxon>
        <taxon>Stramenopiles</taxon>
        <taxon>Oomycota</taxon>
        <taxon>Saprolegniomycetes</taxon>
        <taxon>Saprolegniales</taxon>
        <taxon>Saprolegniaceae</taxon>
        <taxon>Saprolegnia</taxon>
    </lineage>
</organism>
<keyword evidence="2" id="KW-1015">Disulfide bond</keyword>
<dbReference type="OrthoDB" id="78172at2759"/>
<dbReference type="GO" id="GO:0006508">
    <property type="term" value="P:proteolysis"/>
    <property type="evidence" value="ECO:0007669"/>
    <property type="project" value="InterPro"/>
</dbReference>
<evidence type="ECO:0000313" key="6">
    <source>
        <dbReference type="Proteomes" id="UP000030762"/>
    </source>
</evidence>
<evidence type="ECO:0000256" key="2">
    <source>
        <dbReference type="ARBA" id="ARBA00023157"/>
    </source>
</evidence>
<dbReference type="Pfam" id="PF14295">
    <property type="entry name" value="PAN_4"/>
    <property type="match status" value="1"/>
</dbReference>
<keyword evidence="3" id="KW-0732">Signal</keyword>
<dbReference type="AlphaFoldDB" id="T0RI62"/>
<gene>
    <name evidence="5" type="ORF">SDRG_10482</name>
</gene>
<reference evidence="5 6" key="1">
    <citation type="submission" date="2012-04" db="EMBL/GenBank/DDBJ databases">
        <title>The Genome Sequence of Saprolegnia declina VS20.</title>
        <authorList>
            <consortium name="The Broad Institute Genome Sequencing Platform"/>
            <person name="Russ C."/>
            <person name="Nusbaum C."/>
            <person name="Tyler B."/>
            <person name="van West P."/>
            <person name="Dieguez-Uribeondo J."/>
            <person name="de Bruijn I."/>
            <person name="Tripathy S."/>
            <person name="Jiang R."/>
            <person name="Young S.K."/>
            <person name="Zeng Q."/>
            <person name="Gargeya S."/>
            <person name="Fitzgerald M."/>
            <person name="Haas B."/>
            <person name="Abouelleil A."/>
            <person name="Alvarado L."/>
            <person name="Arachchi H.M."/>
            <person name="Berlin A."/>
            <person name="Chapman S.B."/>
            <person name="Goldberg J."/>
            <person name="Griggs A."/>
            <person name="Gujja S."/>
            <person name="Hansen M."/>
            <person name="Howarth C."/>
            <person name="Imamovic A."/>
            <person name="Larimer J."/>
            <person name="McCowen C."/>
            <person name="Montmayeur A."/>
            <person name="Murphy C."/>
            <person name="Neiman D."/>
            <person name="Pearson M."/>
            <person name="Priest M."/>
            <person name="Roberts A."/>
            <person name="Saif S."/>
            <person name="Shea T."/>
            <person name="Sisk P."/>
            <person name="Sykes S."/>
            <person name="Wortman J."/>
            <person name="Nusbaum C."/>
            <person name="Birren B."/>
        </authorList>
    </citation>
    <scope>NUCLEOTIDE SEQUENCE [LARGE SCALE GENOMIC DNA]</scope>
    <source>
        <strain evidence="5 6">VS20</strain>
    </source>
</reference>
<feature type="chain" id="PRO_5004570823" description="Apple domain-containing protein" evidence="3">
    <location>
        <begin position="20"/>
        <end position="124"/>
    </location>
</feature>
<evidence type="ECO:0000256" key="1">
    <source>
        <dbReference type="ARBA" id="ARBA00022737"/>
    </source>
</evidence>
<dbReference type="GeneID" id="19951209"/>